<evidence type="ECO:0000256" key="2">
    <source>
        <dbReference type="ARBA" id="ARBA00022692"/>
    </source>
</evidence>
<evidence type="ECO:0000313" key="7">
    <source>
        <dbReference type="EMBL" id="GIJ49039.1"/>
    </source>
</evidence>
<feature type="transmembrane region" description="Helical" evidence="5">
    <location>
        <begin position="163"/>
        <end position="181"/>
    </location>
</feature>
<comment type="subcellular location">
    <subcellularLocation>
        <location evidence="1">Cell membrane</location>
        <topology evidence="1">Multi-pass membrane protein</topology>
    </subcellularLocation>
</comment>
<dbReference type="InterPro" id="IPR036259">
    <property type="entry name" value="MFS_trans_sf"/>
</dbReference>
<accession>A0A8J3YNW4</accession>
<dbReference type="PANTHER" id="PTHR23501">
    <property type="entry name" value="MAJOR FACILITATOR SUPERFAMILY"/>
    <property type="match status" value="1"/>
</dbReference>
<feature type="transmembrane region" description="Helical" evidence="5">
    <location>
        <begin position="135"/>
        <end position="157"/>
    </location>
</feature>
<proteinExistence type="predicted"/>
<feature type="transmembrane region" description="Helical" evidence="5">
    <location>
        <begin position="420"/>
        <end position="440"/>
    </location>
</feature>
<feature type="domain" description="Major facilitator superfamily (MFS) profile" evidence="6">
    <location>
        <begin position="12"/>
        <end position="447"/>
    </location>
</feature>
<reference evidence="7" key="1">
    <citation type="submission" date="2021-01" db="EMBL/GenBank/DDBJ databases">
        <title>Whole genome shotgun sequence of Virgisporangium aliadipatigenens NBRC 105644.</title>
        <authorList>
            <person name="Komaki H."/>
            <person name="Tamura T."/>
        </authorList>
    </citation>
    <scope>NUCLEOTIDE SEQUENCE</scope>
    <source>
        <strain evidence="7">NBRC 105644</strain>
    </source>
</reference>
<dbReference type="PROSITE" id="PS50850">
    <property type="entry name" value="MFS"/>
    <property type="match status" value="1"/>
</dbReference>
<comment type="caution">
    <text evidence="7">The sequence shown here is derived from an EMBL/GenBank/DDBJ whole genome shotgun (WGS) entry which is preliminary data.</text>
</comment>
<keyword evidence="4 5" id="KW-0472">Membrane</keyword>
<evidence type="ECO:0000256" key="5">
    <source>
        <dbReference type="SAM" id="Phobius"/>
    </source>
</evidence>
<sequence length="449" mass="45514">MRAVFAGRRGRLLVGLLAAEFGSAVQGVAYATVLPVTARELDGTELYGATLAAGSLVTILVLSTGSGLTGRLSPQRMLLLGTVLHTLGVLVVATAGSMEVVLAGTVVRGIAAGLLASFGLTAVGALFEDELRARVLGLFAVVWLLPSLLGPVLNAALTVAFGWRWAMAWPALVVVVARILVGRYAADVPWQREEKRVDVHNGPLVLAGLVAMSVAPVLPLVWGLPLLIGGGATAVAFSVRILRPAARHEAHRLRTVLGLFGLCLAYFGGNALIALVVVEALHFGVVASSVAVGASFTAWSLTGLRLAGGSLTAAARGTAVVFGSLVVLGGMFLAGALGLVAPPVVFGVTVVVWTVAGFGMGVGYAVLSARAFDDLPPEGAAPVATGVAFAELAGSALGALLVGTYALARVAGAGPPAAAAWSWPLIIVAGLGAASILHLWRPKRPVTAP</sequence>
<feature type="transmembrane region" description="Helical" evidence="5">
    <location>
        <begin position="47"/>
        <end position="65"/>
    </location>
</feature>
<dbReference type="InterPro" id="IPR011701">
    <property type="entry name" value="MFS"/>
</dbReference>
<feature type="transmembrane region" description="Helical" evidence="5">
    <location>
        <begin position="202"/>
        <end position="218"/>
    </location>
</feature>
<gene>
    <name evidence="7" type="ORF">Val02_59250</name>
</gene>
<dbReference type="Proteomes" id="UP000619260">
    <property type="component" value="Unassembled WGS sequence"/>
</dbReference>
<dbReference type="GO" id="GO:0005886">
    <property type="term" value="C:plasma membrane"/>
    <property type="evidence" value="ECO:0007669"/>
    <property type="project" value="UniProtKB-SubCell"/>
</dbReference>
<dbReference type="Pfam" id="PF07690">
    <property type="entry name" value="MFS_1"/>
    <property type="match status" value="1"/>
</dbReference>
<dbReference type="InterPro" id="IPR020846">
    <property type="entry name" value="MFS_dom"/>
</dbReference>
<organism evidence="7 8">
    <name type="scientific">Virgisporangium aliadipatigenens</name>
    <dbReference type="NCBI Taxonomy" id="741659"/>
    <lineage>
        <taxon>Bacteria</taxon>
        <taxon>Bacillati</taxon>
        <taxon>Actinomycetota</taxon>
        <taxon>Actinomycetes</taxon>
        <taxon>Micromonosporales</taxon>
        <taxon>Micromonosporaceae</taxon>
        <taxon>Virgisporangium</taxon>
    </lineage>
</organism>
<evidence type="ECO:0000256" key="4">
    <source>
        <dbReference type="ARBA" id="ARBA00023136"/>
    </source>
</evidence>
<feature type="transmembrane region" description="Helical" evidence="5">
    <location>
        <begin position="283"/>
        <end position="307"/>
    </location>
</feature>
<keyword evidence="2 5" id="KW-0812">Transmembrane</keyword>
<evidence type="ECO:0000256" key="1">
    <source>
        <dbReference type="ARBA" id="ARBA00004651"/>
    </source>
</evidence>
<evidence type="ECO:0000313" key="8">
    <source>
        <dbReference type="Proteomes" id="UP000619260"/>
    </source>
</evidence>
<feature type="transmembrane region" description="Helical" evidence="5">
    <location>
        <begin position="77"/>
        <end position="95"/>
    </location>
</feature>
<name>A0A8J3YNW4_9ACTN</name>
<dbReference type="SUPFAM" id="SSF103473">
    <property type="entry name" value="MFS general substrate transporter"/>
    <property type="match status" value="1"/>
</dbReference>
<feature type="transmembrane region" description="Helical" evidence="5">
    <location>
        <begin position="224"/>
        <end position="243"/>
    </location>
</feature>
<dbReference type="Gene3D" id="1.20.1250.20">
    <property type="entry name" value="MFS general substrate transporter like domains"/>
    <property type="match status" value="1"/>
</dbReference>
<evidence type="ECO:0000256" key="3">
    <source>
        <dbReference type="ARBA" id="ARBA00022989"/>
    </source>
</evidence>
<dbReference type="PANTHER" id="PTHR23501:SF154">
    <property type="entry name" value="MULTIDRUG-EFFLUX TRANSPORTER RV1634-RELATED"/>
    <property type="match status" value="1"/>
</dbReference>
<feature type="transmembrane region" description="Helical" evidence="5">
    <location>
        <begin position="101"/>
        <end position="123"/>
    </location>
</feature>
<feature type="transmembrane region" description="Helical" evidence="5">
    <location>
        <begin position="379"/>
        <end position="408"/>
    </location>
</feature>
<evidence type="ECO:0000259" key="6">
    <source>
        <dbReference type="PROSITE" id="PS50850"/>
    </source>
</evidence>
<feature type="transmembrane region" description="Helical" evidence="5">
    <location>
        <begin position="255"/>
        <end position="277"/>
    </location>
</feature>
<dbReference type="AlphaFoldDB" id="A0A8J3YNW4"/>
<dbReference type="EMBL" id="BOPF01000024">
    <property type="protein sequence ID" value="GIJ49039.1"/>
    <property type="molecule type" value="Genomic_DNA"/>
</dbReference>
<feature type="transmembrane region" description="Helical" evidence="5">
    <location>
        <begin position="346"/>
        <end position="367"/>
    </location>
</feature>
<keyword evidence="8" id="KW-1185">Reference proteome</keyword>
<dbReference type="GO" id="GO:0022857">
    <property type="term" value="F:transmembrane transporter activity"/>
    <property type="evidence" value="ECO:0007669"/>
    <property type="project" value="InterPro"/>
</dbReference>
<protein>
    <recommendedName>
        <fullName evidence="6">Major facilitator superfamily (MFS) profile domain-containing protein</fullName>
    </recommendedName>
</protein>
<keyword evidence="3 5" id="KW-1133">Transmembrane helix</keyword>
<feature type="transmembrane region" description="Helical" evidence="5">
    <location>
        <begin position="319"/>
        <end position="340"/>
    </location>
</feature>